<evidence type="ECO:0000313" key="3">
    <source>
        <dbReference type="EMBL" id="MFD1530036.1"/>
    </source>
</evidence>
<feature type="transmembrane region" description="Helical" evidence="2">
    <location>
        <begin position="218"/>
        <end position="238"/>
    </location>
</feature>
<proteinExistence type="predicted"/>
<dbReference type="InterPro" id="IPR010699">
    <property type="entry name" value="DUF1275"/>
</dbReference>
<comment type="caution">
    <text evidence="3">The sequence shown here is derived from an EMBL/GenBank/DDBJ whole genome shotgun (WGS) entry which is preliminary data.</text>
</comment>
<feature type="transmembrane region" description="Helical" evidence="2">
    <location>
        <begin position="137"/>
        <end position="154"/>
    </location>
</feature>
<sequence length="281" mass="29521">MDPAATHATPALLAVRDRLLVLLAFSSGMYEAICFLSFGKVFTAFQTGNIVFLGVGAAGTRPPAGPDPISVVVSLVTFAAGAVLAVQILKAFDGDEEVDDDNVFLVWPRRVSVALGVVLLIQVAFFAVWVTTSPSNVVTYIMLGLNAFGMGLQMNTIRSLHVPAISTTAATATFISFASGLAPWTHTGPAARRMAGVLVSMVVGALVADWMLSHAHPYAPLVPVVVIAFVIVVAWIVLKQEPAPAQPVISAFLLGEQDTDGQNRPAAQPVTPQPANEPPAR</sequence>
<accession>A0ABW4FK91</accession>
<reference evidence="4" key="1">
    <citation type="journal article" date="2019" name="Int. J. Syst. Evol. Microbiol.">
        <title>The Global Catalogue of Microorganisms (GCM) 10K type strain sequencing project: providing services to taxonomists for standard genome sequencing and annotation.</title>
        <authorList>
            <consortium name="The Broad Institute Genomics Platform"/>
            <consortium name="The Broad Institute Genome Sequencing Center for Infectious Disease"/>
            <person name="Wu L."/>
            <person name="Ma J."/>
        </authorList>
    </citation>
    <scope>NUCLEOTIDE SEQUENCE [LARGE SCALE GENOMIC DNA]</scope>
    <source>
        <strain evidence="4">JCM 12165</strain>
    </source>
</reference>
<keyword evidence="2" id="KW-0472">Membrane</keyword>
<dbReference type="PANTHER" id="PTHR37314:SF4">
    <property type="entry name" value="UPF0700 TRANSMEMBRANE PROTEIN YOAK"/>
    <property type="match status" value="1"/>
</dbReference>
<feature type="transmembrane region" description="Helical" evidence="2">
    <location>
        <begin position="194"/>
        <end position="212"/>
    </location>
</feature>
<organism evidence="3 4">
    <name type="scientific">Pseudonocardia aurantiaca</name>
    <dbReference type="NCBI Taxonomy" id="75290"/>
    <lineage>
        <taxon>Bacteria</taxon>
        <taxon>Bacillati</taxon>
        <taxon>Actinomycetota</taxon>
        <taxon>Actinomycetes</taxon>
        <taxon>Pseudonocardiales</taxon>
        <taxon>Pseudonocardiaceae</taxon>
        <taxon>Pseudonocardia</taxon>
    </lineage>
</organism>
<keyword evidence="2" id="KW-0812">Transmembrane</keyword>
<dbReference type="PANTHER" id="PTHR37314">
    <property type="entry name" value="SLR0142 PROTEIN"/>
    <property type="match status" value="1"/>
</dbReference>
<gene>
    <name evidence="3" type="ORF">ACFSCY_11335</name>
</gene>
<evidence type="ECO:0000256" key="2">
    <source>
        <dbReference type="SAM" id="Phobius"/>
    </source>
</evidence>
<evidence type="ECO:0000313" key="4">
    <source>
        <dbReference type="Proteomes" id="UP001597145"/>
    </source>
</evidence>
<evidence type="ECO:0000256" key="1">
    <source>
        <dbReference type="SAM" id="MobiDB-lite"/>
    </source>
</evidence>
<dbReference type="RefSeq" id="WP_343976564.1">
    <property type="nucleotide sequence ID" value="NZ_BAAAJG010000008.1"/>
</dbReference>
<keyword evidence="2" id="KW-1133">Transmembrane helix</keyword>
<feature type="transmembrane region" description="Helical" evidence="2">
    <location>
        <begin position="19"/>
        <end position="38"/>
    </location>
</feature>
<keyword evidence="4" id="KW-1185">Reference proteome</keyword>
<feature type="compositionally biased region" description="Pro residues" evidence="1">
    <location>
        <begin position="271"/>
        <end position="281"/>
    </location>
</feature>
<feature type="transmembrane region" description="Helical" evidence="2">
    <location>
        <begin position="160"/>
        <end position="182"/>
    </location>
</feature>
<feature type="transmembrane region" description="Helical" evidence="2">
    <location>
        <begin position="72"/>
        <end position="92"/>
    </location>
</feature>
<dbReference type="EMBL" id="JBHUCP010000007">
    <property type="protein sequence ID" value="MFD1530036.1"/>
    <property type="molecule type" value="Genomic_DNA"/>
</dbReference>
<feature type="transmembrane region" description="Helical" evidence="2">
    <location>
        <begin position="112"/>
        <end position="130"/>
    </location>
</feature>
<dbReference type="Pfam" id="PF06912">
    <property type="entry name" value="DUF1275"/>
    <property type="match status" value="1"/>
</dbReference>
<feature type="region of interest" description="Disordered" evidence="1">
    <location>
        <begin position="259"/>
        <end position="281"/>
    </location>
</feature>
<protein>
    <submittedName>
        <fullName evidence="3">YoaK family protein</fullName>
    </submittedName>
</protein>
<dbReference type="Proteomes" id="UP001597145">
    <property type="component" value="Unassembled WGS sequence"/>
</dbReference>
<name>A0ABW4FK91_9PSEU</name>